<gene>
    <name evidence="1" type="ORF">PanWU01x14_114500</name>
</gene>
<dbReference type="EMBL" id="JXTB01000085">
    <property type="protein sequence ID" value="PON65707.1"/>
    <property type="molecule type" value="Genomic_DNA"/>
</dbReference>
<proteinExistence type="predicted"/>
<keyword evidence="2" id="KW-1185">Reference proteome</keyword>
<reference evidence="2" key="1">
    <citation type="submission" date="2016-06" db="EMBL/GenBank/DDBJ databases">
        <title>Parallel loss of symbiosis genes in relatives of nitrogen-fixing non-legume Parasponia.</title>
        <authorList>
            <person name="Van Velzen R."/>
            <person name="Holmer R."/>
            <person name="Bu F."/>
            <person name="Rutten L."/>
            <person name="Van Zeijl A."/>
            <person name="Liu W."/>
            <person name="Santuari L."/>
            <person name="Cao Q."/>
            <person name="Sharma T."/>
            <person name="Shen D."/>
            <person name="Roswanjaya Y."/>
            <person name="Wardhani T."/>
            <person name="Kalhor M.S."/>
            <person name="Jansen J."/>
            <person name="Van den Hoogen J."/>
            <person name="Gungor B."/>
            <person name="Hartog M."/>
            <person name="Hontelez J."/>
            <person name="Verver J."/>
            <person name="Yang W.-C."/>
            <person name="Schijlen E."/>
            <person name="Repin R."/>
            <person name="Schilthuizen M."/>
            <person name="Schranz E."/>
            <person name="Heidstra R."/>
            <person name="Miyata K."/>
            <person name="Fedorova E."/>
            <person name="Kohlen W."/>
            <person name="Bisseling T."/>
            <person name="Smit S."/>
            <person name="Geurts R."/>
        </authorList>
    </citation>
    <scope>NUCLEOTIDE SEQUENCE [LARGE SCALE GENOMIC DNA]</scope>
    <source>
        <strain evidence="2">cv. WU1-14</strain>
    </source>
</reference>
<comment type="caution">
    <text evidence="1">The sequence shown here is derived from an EMBL/GenBank/DDBJ whole genome shotgun (WGS) entry which is preliminary data.</text>
</comment>
<organism evidence="1 2">
    <name type="scientific">Parasponia andersonii</name>
    <name type="common">Sponia andersonii</name>
    <dbReference type="NCBI Taxonomy" id="3476"/>
    <lineage>
        <taxon>Eukaryota</taxon>
        <taxon>Viridiplantae</taxon>
        <taxon>Streptophyta</taxon>
        <taxon>Embryophyta</taxon>
        <taxon>Tracheophyta</taxon>
        <taxon>Spermatophyta</taxon>
        <taxon>Magnoliopsida</taxon>
        <taxon>eudicotyledons</taxon>
        <taxon>Gunneridae</taxon>
        <taxon>Pentapetalae</taxon>
        <taxon>rosids</taxon>
        <taxon>fabids</taxon>
        <taxon>Rosales</taxon>
        <taxon>Cannabaceae</taxon>
        <taxon>Parasponia</taxon>
    </lineage>
</organism>
<dbReference type="Proteomes" id="UP000237105">
    <property type="component" value="Unassembled WGS sequence"/>
</dbReference>
<name>A0A2P5CXF9_PARAD</name>
<accession>A0A2P5CXF9</accession>
<evidence type="ECO:0000313" key="1">
    <source>
        <dbReference type="EMBL" id="PON65707.1"/>
    </source>
</evidence>
<sequence length="86" mass="10014">VELETAGSQKRNLASRQNEWCQRWVDRTLDREAGTEKPARWQNFLMAGFRSSGDGMRQQLLSWLHRRLNMDAKCRIGRCNGWSSCA</sequence>
<dbReference type="AlphaFoldDB" id="A0A2P5CXF9"/>
<evidence type="ECO:0000313" key="2">
    <source>
        <dbReference type="Proteomes" id="UP000237105"/>
    </source>
</evidence>
<protein>
    <submittedName>
        <fullName evidence="1">Uncharacterized protein</fullName>
    </submittedName>
</protein>
<feature type="non-terminal residue" evidence="1">
    <location>
        <position position="1"/>
    </location>
</feature>